<name>A0ABU4G365_9BACL</name>
<dbReference type="RefSeq" id="WP_317937055.1">
    <property type="nucleotide sequence ID" value="NZ_JAUBDH010000013.1"/>
</dbReference>
<evidence type="ECO:0000313" key="6">
    <source>
        <dbReference type="EMBL" id="MDW0111404.1"/>
    </source>
</evidence>
<comment type="caution">
    <text evidence="6">The sequence shown here is derived from an EMBL/GenBank/DDBJ whole genome shotgun (WGS) entry which is preliminary data.</text>
</comment>
<dbReference type="InterPro" id="IPR036249">
    <property type="entry name" value="Thioredoxin-like_sf"/>
</dbReference>
<dbReference type="CDD" id="cd00340">
    <property type="entry name" value="GSH_Peroxidase"/>
    <property type="match status" value="1"/>
</dbReference>
<reference evidence="6 7" key="1">
    <citation type="submission" date="2023-06" db="EMBL/GenBank/DDBJ databases">
        <title>Sporosarcina sp. nov., isolated from Korean traditional fermented seafood 'Jeotgal'.</title>
        <authorList>
            <person name="Yang A.-I."/>
            <person name="Shin N.-R."/>
        </authorList>
    </citation>
    <scope>NUCLEOTIDE SEQUENCE [LARGE SCALE GENOMIC DNA]</scope>
    <source>
        <strain evidence="6 7">KCTC3840</strain>
    </source>
</reference>
<proteinExistence type="inferred from homology"/>
<keyword evidence="3 4" id="KW-0560">Oxidoreductase</keyword>
<comment type="similarity">
    <text evidence="1 4">Belongs to the glutathione peroxidase family.</text>
</comment>
<protein>
    <recommendedName>
        <fullName evidence="4">Glutathione peroxidase</fullName>
    </recommendedName>
</protein>
<gene>
    <name evidence="6" type="ORF">QT716_15380</name>
</gene>
<evidence type="ECO:0000259" key="5">
    <source>
        <dbReference type="PROSITE" id="PS51352"/>
    </source>
</evidence>
<dbReference type="Proteomes" id="UP001280629">
    <property type="component" value="Unassembled WGS sequence"/>
</dbReference>
<evidence type="ECO:0000256" key="1">
    <source>
        <dbReference type="ARBA" id="ARBA00006926"/>
    </source>
</evidence>
<evidence type="ECO:0000256" key="2">
    <source>
        <dbReference type="ARBA" id="ARBA00022559"/>
    </source>
</evidence>
<accession>A0ABU4G365</accession>
<dbReference type="EMBL" id="JAUBDH010000013">
    <property type="protein sequence ID" value="MDW0111404.1"/>
    <property type="molecule type" value="Genomic_DNA"/>
</dbReference>
<dbReference type="PROSITE" id="PS51355">
    <property type="entry name" value="GLUTATHIONE_PEROXID_3"/>
    <property type="match status" value="1"/>
</dbReference>
<evidence type="ECO:0000256" key="4">
    <source>
        <dbReference type="RuleBase" id="RU000499"/>
    </source>
</evidence>
<dbReference type="InterPro" id="IPR000889">
    <property type="entry name" value="Glutathione_peroxidase"/>
</dbReference>
<sequence length="158" mass="18059">MESVYEFTVQKPDGTEQSLTEYEGKPMLIVNTASKCGFVKQFDELQEVYEQYKDQGLVVLGFPSDNFNNQEFDSSDEAEEFCRMNFGVSFPMFAKVDVKGNSAEPLFQYLSSQKKGMLTEGIKWNFTKFLIDRQGNVVDRFAPQTGPLKMKDAIEKLI</sequence>
<dbReference type="PANTHER" id="PTHR11592">
    <property type="entry name" value="GLUTATHIONE PEROXIDASE"/>
    <property type="match status" value="1"/>
</dbReference>
<dbReference type="PROSITE" id="PS51352">
    <property type="entry name" value="THIOREDOXIN_2"/>
    <property type="match status" value="1"/>
</dbReference>
<keyword evidence="7" id="KW-1185">Reference proteome</keyword>
<dbReference type="PIRSF" id="PIRSF000303">
    <property type="entry name" value="Glutathion_perox"/>
    <property type="match status" value="1"/>
</dbReference>
<dbReference type="GO" id="GO:0004601">
    <property type="term" value="F:peroxidase activity"/>
    <property type="evidence" value="ECO:0007669"/>
    <property type="project" value="UniProtKB-KW"/>
</dbReference>
<dbReference type="Pfam" id="PF00255">
    <property type="entry name" value="GSHPx"/>
    <property type="match status" value="1"/>
</dbReference>
<organism evidence="6 7">
    <name type="scientific">Sporosarcina aquimarina</name>
    <dbReference type="NCBI Taxonomy" id="114975"/>
    <lineage>
        <taxon>Bacteria</taxon>
        <taxon>Bacillati</taxon>
        <taxon>Bacillota</taxon>
        <taxon>Bacilli</taxon>
        <taxon>Bacillales</taxon>
        <taxon>Caryophanaceae</taxon>
        <taxon>Sporosarcina</taxon>
    </lineage>
</organism>
<dbReference type="SUPFAM" id="SSF52833">
    <property type="entry name" value="Thioredoxin-like"/>
    <property type="match status" value="1"/>
</dbReference>
<feature type="domain" description="Thioredoxin" evidence="5">
    <location>
        <begin position="1"/>
        <end position="158"/>
    </location>
</feature>
<keyword evidence="2 4" id="KW-0575">Peroxidase</keyword>
<dbReference type="InterPro" id="IPR013766">
    <property type="entry name" value="Thioredoxin_domain"/>
</dbReference>
<evidence type="ECO:0000256" key="3">
    <source>
        <dbReference type="ARBA" id="ARBA00023002"/>
    </source>
</evidence>
<dbReference type="PANTHER" id="PTHR11592:SF78">
    <property type="entry name" value="GLUTATHIONE PEROXIDASE"/>
    <property type="match status" value="1"/>
</dbReference>
<dbReference type="Gene3D" id="3.40.30.10">
    <property type="entry name" value="Glutaredoxin"/>
    <property type="match status" value="1"/>
</dbReference>
<evidence type="ECO:0000313" key="7">
    <source>
        <dbReference type="Proteomes" id="UP001280629"/>
    </source>
</evidence>
<dbReference type="PRINTS" id="PR01011">
    <property type="entry name" value="GLUTPROXDASE"/>
</dbReference>